<dbReference type="Proteomes" id="UP000053881">
    <property type="component" value="Unassembled WGS sequence"/>
</dbReference>
<feature type="transmembrane region" description="Helical" evidence="7">
    <location>
        <begin position="176"/>
        <end position="196"/>
    </location>
</feature>
<dbReference type="PANTHER" id="PTHR43744:SF9">
    <property type="entry name" value="POLYGALACTURONAN_RHAMNOGALACTURONAN TRANSPORT SYSTEM PERMEASE PROTEIN YTCP"/>
    <property type="match status" value="1"/>
</dbReference>
<evidence type="ECO:0000259" key="8">
    <source>
        <dbReference type="PROSITE" id="PS50928"/>
    </source>
</evidence>
<evidence type="ECO:0000313" key="9">
    <source>
        <dbReference type="EMBL" id="KRG17122.1"/>
    </source>
</evidence>
<gene>
    <name evidence="10" type="ORF">ABB05_04600</name>
    <name evidence="9" type="ORF">ACA29_00020</name>
</gene>
<dbReference type="SUPFAM" id="SSF161098">
    <property type="entry name" value="MetI-like"/>
    <property type="match status" value="1"/>
</dbReference>
<dbReference type="CDD" id="cd06261">
    <property type="entry name" value="TM_PBP2"/>
    <property type="match status" value="1"/>
</dbReference>
<dbReference type="PANTHER" id="PTHR43744">
    <property type="entry name" value="ABC TRANSPORTER PERMEASE PROTEIN MG189-RELATED-RELATED"/>
    <property type="match status" value="1"/>
</dbReference>
<feature type="transmembrane region" description="Helical" evidence="7">
    <location>
        <begin position="135"/>
        <end position="155"/>
    </location>
</feature>
<name>A0A0Q9YH49_9BACI</name>
<feature type="transmembrane region" description="Helical" evidence="7">
    <location>
        <begin position="12"/>
        <end position="36"/>
    </location>
</feature>
<evidence type="ECO:0000256" key="2">
    <source>
        <dbReference type="ARBA" id="ARBA00022448"/>
    </source>
</evidence>
<dbReference type="PATRIC" id="fig|217031.4.peg.6"/>
<dbReference type="EMBL" id="LGPB01000004">
    <property type="protein sequence ID" value="KRG17122.1"/>
    <property type="molecule type" value="Genomic_DNA"/>
</dbReference>
<dbReference type="InterPro" id="IPR035906">
    <property type="entry name" value="MetI-like_sf"/>
</dbReference>
<dbReference type="Proteomes" id="UP000077881">
    <property type="component" value="Unassembled WGS sequence"/>
</dbReference>
<evidence type="ECO:0000313" key="12">
    <source>
        <dbReference type="Proteomes" id="UP000077881"/>
    </source>
</evidence>
<keyword evidence="4 7" id="KW-0812">Transmembrane</keyword>
<dbReference type="RefSeq" id="WP_057986808.1">
    <property type="nucleotide sequence ID" value="NZ_JAGGKH010000007.1"/>
</dbReference>
<evidence type="ECO:0000256" key="6">
    <source>
        <dbReference type="ARBA" id="ARBA00023136"/>
    </source>
</evidence>
<keyword evidence="6 7" id="KW-0472">Membrane</keyword>
<dbReference type="AlphaFoldDB" id="A0A0Q9YH49"/>
<keyword evidence="3" id="KW-1003">Cell membrane</keyword>
<dbReference type="GO" id="GO:0055085">
    <property type="term" value="P:transmembrane transport"/>
    <property type="evidence" value="ECO:0007669"/>
    <property type="project" value="InterPro"/>
</dbReference>
<evidence type="ECO:0000313" key="11">
    <source>
        <dbReference type="Proteomes" id="UP000053881"/>
    </source>
</evidence>
<reference evidence="10 12" key="1">
    <citation type="submission" date="2015-05" db="EMBL/GenBank/DDBJ databases">
        <title>Comparison of genome.</title>
        <authorList>
            <person name="Zheng Z."/>
            <person name="Sun M."/>
        </authorList>
    </citation>
    <scope>NUCLEOTIDE SEQUENCE [LARGE SCALE GENOMIC DNA]</scope>
    <source>
        <strain evidence="10 12">G25-74</strain>
    </source>
</reference>
<dbReference type="STRING" id="217031.ABB05_04600"/>
<dbReference type="Gene3D" id="1.10.3720.10">
    <property type="entry name" value="MetI-like"/>
    <property type="match status" value="1"/>
</dbReference>
<keyword evidence="12" id="KW-1185">Reference proteome</keyword>
<comment type="caution">
    <text evidence="9">The sequence shown here is derived from an EMBL/GenBank/DDBJ whole genome shotgun (WGS) entry which is preliminary data.</text>
</comment>
<organism evidence="9 11">
    <name type="scientific">Lederbergia galactosidilytica</name>
    <dbReference type="NCBI Taxonomy" id="217031"/>
    <lineage>
        <taxon>Bacteria</taxon>
        <taxon>Bacillati</taxon>
        <taxon>Bacillota</taxon>
        <taxon>Bacilli</taxon>
        <taxon>Bacillales</taxon>
        <taxon>Bacillaceae</taxon>
        <taxon>Lederbergia</taxon>
    </lineage>
</organism>
<dbReference type="PROSITE" id="PS50928">
    <property type="entry name" value="ABC_TM1"/>
    <property type="match status" value="1"/>
</dbReference>
<reference evidence="9 11" key="2">
    <citation type="submission" date="2015-06" db="EMBL/GenBank/DDBJ databases">
        <title>Genome sequencing project of Bacillus galactosidilyticus PL133.</title>
        <authorList>
            <person name="Gaiero J."/>
            <person name="Nicol R."/>
            <person name="Habash M."/>
        </authorList>
    </citation>
    <scope>NUCLEOTIDE SEQUENCE [LARGE SCALE GENOMIC DNA]</scope>
    <source>
        <strain evidence="9 11">PL133</strain>
    </source>
</reference>
<feature type="transmembrane region" description="Helical" evidence="7">
    <location>
        <begin position="103"/>
        <end position="123"/>
    </location>
</feature>
<evidence type="ECO:0000256" key="3">
    <source>
        <dbReference type="ARBA" id="ARBA00022475"/>
    </source>
</evidence>
<evidence type="ECO:0000256" key="5">
    <source>
        <dbReference type="ARBA" id="ARBA00022989"/>
    </source>
</evidence>
<dbReference type="EMBL" id="LDJR01000027">
    <property type="protein sequence ID" value="OAK74175.1"/>
    <property type="molecule type" value="Genomic_DNA"/>
</dbReference>
<feature type="domain" description="ABC transmembrane type-1" evidence="8">
    <location>
        <begin position="68"/>
        <end position="270"/>
    </location>
</feature>
<keyword evidence="5 7" id="KW-1133">Transmembrane helix</keyword>
<feature type="transmembrane region" description="Helical" evidence="7">
    <location>
        <begin position="251"/>
        <end position="270"/>
    </location>
</feature>
<dbReference type="InterPro" id="IPR000515">
    <property type="entry name" value="MetI-like"/>
</dbReference>
<protein>
    <submittedName>
        <fullName evidence="9">ABC transporter permease</fullName>
    </submittedName>
</protein>
<evidence type="ECO:0000256" key="1">
    <source>
        <dbReference type="ARBA" id="ARBA00004651"/>
    </source>
</evidence>
<sequence>MIHDKTIGSRIFDVINYLILSMIAIATVLPFLYVVITSFSNSTSIIPTGFSLDAYRYIFSTETFARSMGVSVYITILGTFINLFLTSLMAYALAHTHIAGRRIILLMVIFTMLFNGGMIPTYFIVKGTGLIDSFWALMIPNAISAFYLIIMKNFFQGIPEELKESARMDGCHEVGILFRIVIPLSLPAMAAFGLFYSVGLWNQYFNAVLYINDPSKWPVQVLLRQVVILAQGSIGDSSEIAEDAVVFSEGIKMAVIVISTVPILLVYPFLQKHFAKGVLLGSVKG</sequence>
<comment type="subcellular location">
    <subcellularLocation>
        <location evidence="1 7">Cell membrane</location>
        <topology evidence="1 7">Multi-pass membrane protein</topology>
    </subcellularLocation>
</comment>
<evidence type="ECO:0000256" key="4">
    <source>
        <dbReference type="ARBA" id="ARBA00022692"/>
    </source>
</evidence>
<feature type="transmembrane region" description="Helical" evidence="7">
    <location>
        <begin position="70"/>
        <end position="91"/>
    </location>
</feature>
<dbReference type="GO" id="GO:0005886">
    <property type="term" value="C:plasma membrane"/>
    <property type="evidence" value="ECO:0007669"/>
    <property type="project" value="UniProtKB-SubCell"/>
</dbReference>
<accession>A0A0Q9YH49</accession>
<comment type="similarity">
    <text evidence="7">Belongs to the binding-protein-dependent transport system permease family.</text>
</comment>
<evidence type="ECO:0000313" key="10">
    <source>
        <dbReference type="EMBL" id="OAK74175.1"/>
    </source>
</evidence>
<dbReference type="Pfam" id="PF00528">
    <property type="entry name" value="BPD_transp_1"/>
    <property type="match status" value="1"/>
</dbReference>
<proteinExistence type="inferred from homology"/>
<evidence type="ECO:0000256" key="7">
    <source>
        <dbReference type="RuleBase" id="RU363032"/>
    </source>
</evidence>
<dbReference type="OrthoDB" id="9810086at2"/>
<keyword evidence="2 7" id="KW-0813">Transport</keyword>